<proteinExistence type="predicted"/>
<dbReference type="Proteomes" id="UP001160148">
    <property type="component" value="Unassembled WGS sequence"/>
</dbReference>
<dbReference type="EMBL" id="CARXXK010000004">
    <property type="protein sequence ID" value="CAI6366580.1"/>
    <property type="molecule type" value="Genomic_DNA"/>
</dbReference>
<gene>
    <name evidence="1" type="ORF">MEUPH1_LOCUS21150</name>
</gene>
<organism evidence="1 2">
    <name type="scientific">Macrosiphum euphorbiae</name>
    <name type="common">potato aphid</name>
    <dbReference type="NCBI Taxonomy" id="13131"/>
    <lineage>
        <taxon>Eukaryota</taxon>
        <taxon>Metazoa</taxon>
        <taxon>Ecdysozoa</taxon>
        <taxon>Arthropoda</taxon>
        <taxon>Hexapoda</taxon>
        <taxon>Insecta</taxon>
        <taxon>Pterygota</taxon>
        <taxon>Neoptera</taxon>
        <taxon>Paraneoptera</taxon>
        <taxon>Hemiptera</taxon>
        <taxon>Sternorrhyncha</taxon>
        <taxon>Aphidomorpha</taxon>
        <taxon>Aphidoidea</taxon>
        <taxon>Aphididae</taxon>
        <taxon>Macrosiphini</taxon>
        <taxon>Macrosiphum</taxon>
    </lineage>
</organism>
<accession>A0AAV0XE00</accession>
<sequence>MANFQEMAMFFAINNVEEHANYVHNERQTRNREYITDPFTLSDRLFIKNFRLTKDAVRYLIDLLRPHIISNTSSSAIDLNTKIFSTLNFLATGL</sequence>
<reference evidence="1 2" key="1">
    <citation type="submission" date="2023-01" db="EMBL/GenBank/DDBJ databases">
        <authorList>
            <person name="Whitehead M."/>
        </authorList>
    </citation>
    <scope>NUCLEOTIDE SEQUENCE [LARGE SCALE GENOMIC DNA]</scope>
</reference>
<dbReference type="AlphaFoldDB" id="A0AAV0XE00"/>
<name>A0AAV0XE00_9HEMI</name>
<comment type="caution">
    <text evidence="1">The sequence shown here is derived from an EMBL/GenBank/DDBJ whole genome shotgun (WGS) entry which is preliminary data.</text>
</comment>
<evidence type="ECO:0000313" key="1">
    <source>
        <dbReference type="EMBL" id="CAI6366580.1"/>
    </source>
</evidence>
<keyword evidence="2" id="KW-1185">Reference proteome</keyword>
<protein>
    <submittedName>
        <fullName evidence="1">Uncharacterized protein</fullName>
    </submittedName>
</protein>
<evidence type="ECO:0000313" key="2">
    <source>
        <dbReference type="Proteomes" id="UP001160148"/>
    </source>
</evidence>